<dbReference type="EMBL" id="BEZZ01000866">
    <property type="protein sequence ID" value="GCC36680.1"/>
    <property type="molecule type" value="Genomic_DNA"/>
</dbReference>
<comment type="caution">
    <text evidence="2">The sequence shown here is derived from an EMBL/GenBank/DDBJ whole genome shotgun (WGS) entry which is preliminary data.</text>
</comment>
<evidence type="ECO:0000313" key="3">
    <source>
        <dbReference type="Proteomes" id="UP000287033"/>
    </source>
</evidence>
<keyword evidence="3" id="KW-1185">Reference proteome</keyword>
<protein>
    <submittedName>
        <fullName evidence="2">Uncharacterized protein</fullName>
    </submittedName>
</protein>
<organism evidence="2 3">
    <name type="scientific">Chiloscyllium punctatum</name>
    <name type="common">Brownbanded bambooshark</name>
    <name type="synonym">Hemiscyllium punctatum</name>
    <dbReference type="NCBI Taxonomy" id="137246"/>
    <lineage>
        <taxon>Eukaryota</taxon>
        <taxon>Metazoa</taxon>
        <taxon>Chordata</taxon>
        <taxon>Craniata</taxon>
        <taxon>Vertebrata</taxon>
        <taxon>Chondrichthyes</taxon>
        <taxon>Elasmobranchii</taxon>
        <taxon>Galeomorphii</taxon>
        <taxon>Galeoidea</taxon>
        <taxon>Orectolobiformes</taxon>
        <taxon>Hemiscylliidae</taxon>
        <taxon>Chiloscyllium</taxon>
    </lineage>
</organism>
<name>A0A401T220_CHIPU</name>
<reference evidence="2 3" key="1">
    <citation type="journal article" date="2018" name="Nat. Ecol. Evol.">
        <title>Shark genomes provide insights into elasmobranch evolution and the origin of vertebrates.</title>
        <authorList>
            <person name="Hara Y"/>
            <person name="Yamaguchi K"/>
            <person name="Onimaru K"/>
            <person name="Kadota M"/>
            <person name="Koyanagi M"/>
            <person name="Keeley SD"/>
            <person name="Tatsumi K"/>
            <person name="Tanaka K"/>
            <person name="Motone F"/>
            <person name="Kageyama Y"/>
            <person name="Nozu R"/>
            <person name="Adachi N"/>
            <person name="Nishimura O"/>
            <person name="Nakagawa R"/>
            <person name="Tanegashima C"/>
            <person name="Kiyatake I"/>
            <person name="Matsumoto R"/>
            <person name="Murakumo K"/>
            <person name="Nishida K"/>
            <person name="Terakita A"/>
            <person name="Kuratani S"/>
            <person name="Sato K"/>
            <person name="Hyodo S Kuraku.S."/>
        </authorList>
    </citation>
    <scope>NUCLEOTIDE SEQUENCE [LARGE SCALE GENOMIC DNA]</scope>
</reference>
<proteinExistence type="predicted"/>
<evidence type="ECO:0000256" key="1">
    <source>
        <dbReference type="SAM" id="MobiDB-lite"/>
    </source>
</evidence>
<dbReference type="Proteomes" id="UP000287033">
    <property type="component" value="Unassembled WGS sequence"/>
</dbReference>
<gene>
    <name evidence="2" type="ORF">chiPu_0015177</name>
</gene>
<dbReference type="AlphaFoldDB" id="A0A401T220"/>
<sequence>MASSQESQYWEGWSGRGEAEPGSERQANQGWTDQYAESQKANGWSVEMLARRKGQSIRGVAGSWKANSQSVGKQVRVVWLVHVATGSQWLMPAQRKVGWEGSVSTQGGRRPEGQQPACRKVTWVSLVSTQGDWELGDRQPAWRKAGLELISQYTVAGHRKADGCPPGRLAKADLISMWVQKGVWCLFFI</sequence>
<feature type="region of interest" description="Disordered" evidence="1">
    <location>
        <begin position="1"/>
        <end position="38"/>
    </location>
</feature>
<accession>A0A401T220</accession>
<evidence type="ECO:0000313" key="2">
    <source>
        <dbReference type="EMBL" id="GCC36680.1"/>
    </source>
</evidence>
<feature type="compositionally biased region" description="Polar residues" evidence="1">
    <location>
        <begin position="25"/>
        <end position="38"/>
    </location>
</feature>